<reference evidence="2 3" key="1">
    <citation type="submission" date="2018-11" db="EMBL/GenBank/DDBJ databases">
        <authorList>
            <consortium name="Pathogen Informatics"/>
        </authorList>
    </citation>
    <scope>NUCLEOTIDE SEQUENCE [LARGE SCALE GENOMIC DNA]</scope>
    <source>
        <strain evidence="2 3">Zambia</strain>
    </source>
</reference>
<feature type="region of interest" description="Disordered" evidence="1">
    <location>
        <begin position="36"/>
        <end position="71"/>
    </location>
</feature>
<dbReference type="Proteomes" id="UP000277204">
    <property type="component" value="Unassembled WGS sequence"/>
</dbReference>
<accession>A0A3P8DJ32</accession>
<gene>
    <name evidence="2" type="ORF">SMRZ_LOCUS24507</name>
</gene>
<evidence type="ECO:0000313" key="3">
    <source>
        <dbReference type="Proteomes" id="UP000277204"/>
    </source>
</evidence>
<feature type="compositionally biased region" description="Polar residues" evidence="1">
    <location>
        <begin position="59"/>
        <end position="71"/>
    </location>
</feature>
<evidence type="ECO:0000313" key="2">
    <source>
        <dbReference type="EMBL" id="VDP51567.1"/>
    </source>
</evidence>
<feature type="region of interest" description="Disordered" evidence="1">
    <location>
        <begin position="83"/>
        <end position="103"/>
    </location>
</feature>
<sequence>MDLSESNILEASLLSEEGVKTLYQNSRGSHSYRITSEQLDEESFPREHPRKSNGFIKSGESSDNNFNQEDTYNYDPNRYRNFPNPVTSSASVSPVSTTSTPNTGCTVSIGPKAVFSEIHSRFDIIDITMHFLPILSDLPMNQLERLEKIIANMLGKKKIGCLASDASKNGLVRGNNQDCFNKHDIKRGISIGVNTTFVSSRTSFKNKVS</sequence>
<proteinExistence type="predicted"/>
<dbReference type="AlphaFoldDB" id="A0A3P8DJ32"/>
<organism evidence="2 3">
    <name type="scientific">Schistosoma margrebowiei</name>
    <dbReference type="NCBI Taxonomy" id="48269"/>
    <lineage>
        <taxon>Eukaryota</taxon>
        <taxon>Metazoa</taxon>
        <taxon>Spiralia</taxon>
        <taxon>Lophotrochozoa</taxon>
        <taxon>Platyhelminthes</taxon>
        <taxon>Trematoda</taxon>
        <taxon>Digenea</taxon>
        <taxon>Strigeidida</taxon>
        <taxon>Schistosomatoidea</taxon>
        <taxon>Schistosomatidae</taxon>
        <taxon>Schistosoma</taxon>
    </lineage>
</organism>
<evidence type="ECO:0000256" key="1">
    <source>
        <dbReference type="SAM" id="MobiDB-lite"/>
    </source>
</evidence>
<name>A0A3P8DJ32_9TREM</name>
<protein>
    <submittedName>
        <fullName evidence="2">Uncharacterized protein</fullName>
    </submittedName>
</protein>
<dbReference type="EMBL" id="UZAI01020450">
    <property type="protein sequence ID" value="VDP51567.1"/>
    <property type="molecule type" value="Genomic_DNA"/>
</dbReference>
<keyword evidence="3" id="KW-1185">Reference proteome</keyword>